<reference evidence="5" key="1">
    <citation type="journal article" date="2021" name="Mol. Ecol. Resour.">
        <title>Phylogenomic analyses of the genus Drosophila reveals genomic signals of climate adaptation.</title>
        <authorList>
            <person name="Li F."/>
            <person name="Rane R.V."/>
            <person name="Luria V."/>
            <person name="Xiong Z."/>
            <person name="Chen J."/>
            <person name="Li Z."/>
            <person name="Catullo R.A."/>
            <person name="Griffin P.C."/>
            <person name="Schiffer M."/>
            <person name="Pearce S."/>
            <person name="Lee S.F."/>
            <person name="McElroy K."/>
            <person name="Stocker A."/>
            <person name="Shirriffs J."/>
            <person name="Cockerell F."/>
            <person name="Coppin C."/>
            <person name="Sgro C.M."/>
            <person name="Karger A."/>
            <person name="Cain J.W."/>
            <person name="Weber J.A."/>
            <person name="Santpere G."/>
            <person name="Kirschner M.W."/>
            <person name="Hoffmann A.A."/>
            <person name="Oakeshott J.G."/>
            <person name="Zhang G."/>
        </authorList>
    </citation>
    <scope>NUCLEOTIDE SEQUENCE</scope>
    <source>
        <strain evidence="5">BGI-SZ-2011g</strain>
    </source>
</reference>
<feature type="domain" description="Ig-like" evidence="4">
    <location>
        <begin position="387"/>
        <end position="479"/>
    </location>
</feature>
<dbReference type="PROSITE" id="PS50835">
    <property type="entry name" value="IG_LIKE"/>
    <property type="match status" value="2"/>
</dbReference>
<evidence type="ECO:0000256" key="1">
    <source>
        <dbReference type="ARBA" id="ARBA00023319"/>
    </source>
</evidence>
<feature type="region of interest" description="Disordered" evidence="2">
    <location>
        <begin position="160"/>
        <end position="185"/>
    </location>
</feature>
<gene>
    <name evidence="5" type="ORF">KR093_007483</name>
</gene>
<evidence type="ECO:0000259" key="4">
    <source>
        <dbReference type="PROSITE" id="PS50835"/>
    </source>
</evidence>
<dbReference type="GO" id="GO:0030424">
    <property type="term" value="C:axon"/>
    <property type="evidence" value="ECO:0007669"/>
    <property type="project" value="TreeGrafter"/>
</dbReference>
<dbReference type="PANTHER" id="PTHR10075:SF104">
    <property type="entry name" value="BASIGIN, ISOFORM G"/>
    <property type="match status" value="1"/>
</dbReference>
<accession>A0AAD4K5F2</accession>
<dbReference type="GO" id="GO:0007411">
    <property type="term" value="P:axon guidance"/>
    <property type="evidence" value="ECO:0007669"/>
    <property type="project" value="TreeGrafter"/>
</dbReference>
<evidence type="ECO:0000313" key="5">
    <source>
        <dbReference type="EMBL" id="KAH8377854.1"/>
    </source>
</evidence>
<dbReference type="InterPro" id="IPR007110">
    <property type="entry name" value="Ig-like_dom"/>
</dbReference>
<evidence type="ECO:0000313" key="6">
    <source>
        <dbReference type="Proteomes" id="UP001200034"/>
    </source>
</evidence>
<dbReference type="PANTHER" id="PTHR10075">
    <property type="entry name" value="BASIGIN RELATED"/>
    <property type="match status" value="1"/>
</dbReference>
<feature type="domain" description="Ig-like" evidence="4">
    <location>
        <begin position="505"/>
        <end position="599"/>
    </location>
</feature>
<feature type="non-terminal residue" evidence="5">
    <location>
        <position position="1"/>
    </location>
</feature>
<dbReference type="InterPro" id="IPR003599">
    <property type="entry name" value="Ig_sub"/>
</dbReference>
<dbReference type="SUPFAM" id="SSF48726">
    <property type="entry name" value="Immunoglobulin"/>
    <property type="match status" value="3"/>
</dbReference>
<dbReference type="InterPro" id="IPR003598">
    <property type="entry name" value="Ig_sub2"/>
</dbReference>
<dbReference type="InterPro" id="IPR013098">
    <property type="entry name" value="Ig_I-set"/>
</dbReference>
<comment type="caution">
    <text evidence="5">The sequence shown here is derived from an EMBL/GenBank/DDBJ whole genome shotgun (WGS) entry which is preliminary data.</text>
</comment>
<keyword evidence="3" id="KW-0812">Transmembrane</keyword>
<proteinExistence type="predicted"/>
<name>A0AAD4K5F2_9MUSC</name>
<protein>
    <recommendedName>
        <fullName evidence="4">Ig-like domain-containing protein</fullName>
    </recommendedName>
</protein>
<dbReference type="EMBL" id="JAJJHW010001127">
    <property type="protein sequence ID" value="KAH8377854.1"/>
    <property type="molecule type" value="Genomic_DNA"/>
</dbReference>
<dbReference type="Pfam" id="PF07679">
    <property type="entry name" value="I-set"/>
    <property type="match status" value="1"/>
</dbReference>
<dbReference type="GO" id="GO:0007156">
    <property type="term" value="P:homophilic cell adhesion via plasma membrane adhesion molecules"/>
    <property type="evidence" value="ECO:0007669"/>
    <property type="project" value="TreeGrafter"/>
</dbReference>
<keyword evidence="1" id="KW-0393">Immunoglobulin domain</keyword>
<dbReference type="SMART" id="SM00409">
    <property type="entry name" value="IG"/>
    <property type="match status" value="3"/>
</dbReference>
<dbReference type="Proteomes" id="UP001200034">
    <property type="component" value="Unassembled WGS sequence"/>
</dbReference>
<dbReference type="GO" id="GO:0098632">
    <property type="term" value="F:cell-cell adhesion mediator activity"/>
    <property type="evidence" value="ECO:0007669"/>
    <property type="project" value="TreeGrafter"/>
</dbReference>
<dbReference type="FunFam" id="2.60.40.10:FF:002357">
    <property type="entry name" value="Basigin, isoform G"/>
    <property type="match status" value="1"/>
</dbReference>
<dbReference type="AlphaFoldDB" id="A0AAD4K5F2"/>
<feature type="compositionally biased region" description="Low complexity" evidence="2">
    <location>
        <begin position="170"/>
        <end position="180"/>
    </location>
</feature>
<dbReference type="CDD" id="cd00096">
    <property type="entry name" value="Ig"/>
    <property type="match status" value="1"/>
</dbReference>
<dbReference type="SMART" id="SM00408">
    <property type="entry name" value="IGc2"/>
    <property type="match status" value="2"/>
</dbReference>
<dbReference type="GO" id="GO:0005886">
    <property type="term" value="C:plasma membrane"/>
    <property type="evidence" value="ECO:0007669"/>
    <property type="project" value="TreeGrafter"/>
</dbReference>
<evidence type="ECO:0000256" key="3">
    <source>
        <dbReference type="SAM" id="Phobius"/>
    </source>
</evidence>
<dbReference type="Gene3D" id="2.60.40.10">
    <property type="entry name" value="Immunoglobulins"/>
    <property type="match status" value="3"/>
</dbReference>
<evidence type="ECO:0000256" key="2">
    <source>
        <dbReference type="SAM" id="MobiDB-lite"/>
    </source>
</evidence>
<feature type="transmembrane region" description="Helical" evidence="3">
    <location>
        <begin position="614"/>
        <end position="635"/>
    </location>
</feature>
<keyword evidence="6" id="KW-1185">Reference proteome</keyword>
<dbReference type="InterPro" id="IPR036179">
    <property type="entry name" value="Ig-like_dom_sf"/>
</dbReference>
<keyword evidence="3" id="KW-1133">Transmembrane helix</keyword>
<dbReference type="InterPro" id="IPR013783">
    <property type="entry name" value="Ig-like_fold"/>
</dbReference>
<keyword evidence="3" id="KW-0472">Membrane</keyword>
<sequence>ISASDIANESDEESKEFPAHAVGTPFIYYGDSDVNIGQPFEIACIIPISEKIHWLRNNESITRHNFRHGHDDHSYQLSESAIEGESHKIEAQLKVRHALKVHEGRYQCNNNHRHNNGYHMLHVHGKESLLSSTESGGYQTIDEMTPSSPNDVFTKTWKEQQIPHKPHNRQQQQQQPPAQQHYGYGGVGNASYNELTTPWYNAGASAGQGGAIHRIYSATPPDFPPPRFNMMMEHTVAPPEPPTIQLYNQTLLNTATDSVPASATTTTTLLTTAHHRSHHQQQLQQQAQHTLNTYQLPLPPQHTGNGHRNEKYQTYSPQFVQASAALGGVTVTAATTLLTTAHNNNNYNNYVPLQQQPKMFLPIKKGEPHTHTHALIQHIHMLTYIRPDSLVPKYDDEERQLVFYSIRMPLVLSCEVKNPKPEDALLIWKRKGENVLDIGSLKGRSRVIKDEGKFVIDKAEANDDGLYSCEFNGVSKNITAIGKNTYALLLSTNYNIVINVFRLTARVVVRVPSNNGVVEGEKLIIPCTVIGSNPKLSWSFANYTNITNSTDRYILKKDDNNVENAILMIENVTLDDRGDYKCTGRNEANENVGQANNVAAFDTATVRVKGKFAALWPFLGICAEVLILCLIILIYEKRRNKSELEESDTDPQEQ</sequence>
<organism evidence="5 6">
    <name type="scientific">Drosophila rubida</name>
    <dbReference type="NCBI Taxonomy" id="30044"/>
    <lineage>
        <taxon>Eukaryota</taxon>
        <taxon>Metazoa</taxon>
        <taxon>Ecdysozoa</taxon>
        <taxon>Arthropoda</taxon>
        <taxon>Hexapoda</taxon>
        <taxon>Insecta</taxon>
        <taxon>Pterygota</taxon>
        <taxon>Neoptera</taxon>
        <taxon>Endopterygota</taxon>
        <taxon>Diptera</taxon>
        <taxon>Brachycera</taxon>
        <taxon>Muscomorpha</taxon>
        <taxon>Ephydroidea</taxon>
        <taxon>Drosophilidae</taxon>
        <taxon>Drosophila</taxon>
    </lineage>
</organism>
<dbReference type="GO" id="GO:0070593">
    <property type="term" value="P:dendrite self-avoidance"/>
    <property type="evidence" value="ECO:0007669"/>
    <property type="project" value="TreeGrafter"/>
</dbReference>